<protein>
    <submittedName>
        <fullName evidence="1">Uncharacterized protein</fullName>
    </submittedName>
</protein>
<dbReference type="EMBL" id="CP144700">
    <property type="protein sequence ID" value="WVZ26471.1"/>
    <property type="molecule type" value="Genomic_DNA"/>
</dbReference>
<sequence>MNGRNSRWVYPDILITIHAQLESDESCGENNRRAYTCVWSGKTHRQWFCKAVGPQQVHKPLSGWSNHAVGHWYQQNVFGLTEAEDVLLEHALEGEDPATNS</sequence>
<dbReference type="AlphaFoldDB" id="A0AAQ3PCQ4"/>
<keyword evidence="2" id="KW-1185">Reference proteome</keyword>
<evidence type="ECO:0000313" key="1">
    <source>
        <dbReference type="EMBL" id="WVZ26471.1"/>
    </source>
</evidence>
<reference evidence="1 2" key="1">
    <citation type="journal article" date="2023" name="Life. Sci Alliance">
        <title>Evolutionary insights into 3D genome organization and epigenetic landscape of Vigna mungo.</title>
        <authorList>
            <person name="Junaid A."/>
            <person name="Singh B."/>
            <person name="Bhatia S."/>
        </authorList>
    </citation>
    <scope>NUCLEOTIDE SEQUENCE [LARGE SCALE GENOMIC DNA]</scope>
    <source>
        <strain evidence="1">Urdbean</strain>
    </source>
</reference>
<evidence type="ECO:0000313" key="2">
    <source>
        <dbReference type="Proteomes" id="UP001374535"/>
    </source>
</evidence>
<gene>
    <name evidence="1" type="ORF">V8G54_005015</name>
</gene>
<proteinExistence type="predicted"/>
<organism evidence="1 2">
    <name type="scientific">Vigna mungo</name>
    <name type="common">Black gram</name>
    <name type="synonym">Phaseolus mungo</name>
    <dbReference type="NCBI Taxonomy" id="3915"/>
    <lineage>
        <taxon>Eukaryota</taxon>
        <taxon>Viridiplantae</taxon>
        <taxon>Streptophyta</taxon>
        <taxon>Embryophyta</taxon>
        <taxon>Tracheophyta</taxon>
        <taxon>Spermatophyta</taxon>
        <taxon>Magnoliopsida</taxon>
        <taxon>eudicotyledons</taxon>
        <taxon>Gunneridae</taxon>
        <taxon>Pentapetalae</taxon>
        <taxon>rosids</taxon>
        <taxon>fabids</taxon>
        <taxon>Fabales</taxon>
        <taxon>Fabaceae</taxon>
        <taxon>Papilionoideae</taxon>
        <taxon>50 kb inversion clade</taxon>
        <taxon>NPAAA clade</taxon>
        <taxon>indigoferoid/millettioid clade</taxon>
        <taxon>Phaseoleae</taxon>
        <taxon>Vigna</taxon>
    </lineage>
</organism>
<name>A0AAQ3PCQ4_VIGMU</name>
<dbReference type="Proteomes" id="UP001374535">
    <property type="component" value="Chromosome 1"/>
</dbReference>
<accession>A0AAQ3PCQ4</accession>